<sequence>MDIRIGIESRTGIRIIVNIASSVDIEGPTHRPRGVRSQSGLTPGPGVNARAAAVSSTPSDNYCRSYPTTAAAACDAL</sequence>
<keyword evidence="3" id="KW-1185">Reference proteome</keyword>
<dbReference type="AlphaFoldDB" id="A0A4C1SVA3"/>
<protein>
    <submittedName>
        <fullName evidence="2">Uncharacterized protein</fullName>
    </submittedName>
</protein>
<comment type="caution">
    <text evidence="2">The sequence shown here is derived from an EMBL/GenBank/DDBJ whole genome shotgun (WGS) entry which is preliminary data.</text>
</comment>
<dbReference type="EMBL" id="BGZK01003865">
    <property type="protein sequence ID" value="GBP05150.1"/>
    <property type="molecule type" value="Genomic_DNA"/>
</dbReference>
<proteinExistence type="predicted"/>
<reference evidence="2 3" key="1">
    <citation type="journal article" date="2019" name="Commun. Biol.">
        <title>The bagworm genome reveals a unique fibroin gene that provides high tensile strength.</title>
        <authorList>
            <person name="Kono N."/>
            <person name="Nakamura H."/>
            <person name="Ohtoshi R."/>
            <person name="Tomita M."/>
            <person name="Numata K."/>
            <person name="Arakawa K."/>
        </authorList>
    </citation>
    <scope>NUCLEOTIDE SEQUENCE [LARGE SCALE GENOMIC DNA]</scope>
</reference>
<feature type="region of interest" description="Disordered" evidence="1">
    <location>
        <begin position="28"/>
        <end position="52"/>
    </location>
</feature>
<name>A0A4C1SVA3_EUMVA</name>
<evidence type="ECO:0000313" key="2">
    <source>
        <dbReference type="EMBL" id="GBP05150.1"/>
    </source>
</evidence>
<evidence type="ECO:0000256" key="1">
    <source>
        <dbReference type="SAM" id="MobiDB-lite"/>
    </source>
</evidence>
<dbReference type="Proteomes" id="UP000299102">
    <property type="component" value="Unassembled WGS sequence"/>
</dbReference>
<gene>
    <name evidence="2" type="ORF">EVAR_68211_1</name>
</gene>
<evidence type="ECO:0000313" key="3">
    <source>
        <dbReference type="Proteomes" id="UP000299102"/>
    </source>
</evidence>
<accession>A0A4C1SVA3</accession>
<organism evidence="2 3">
    <name type="scientific">Eumeta variegata</name>
    <name type="common">Bagworm moth</name>
    <name type="synonym">Eumeta japonica</name>
    <dbReference type="NCBI Taxonomy" id="151549"/>
    <lineage>
        <taxon>Eukaryota</taxon>
        <taxon>Metazoa</taxon>
        <taxon>Ecdysozoa</taxon>
        <taxon>Arthropoda</taxon>
        <taxon>Hexapoda</taxon>
        <taxon>Insecta</taxon>
        <taxon>Pterygota</taxon>
        <taxon>Neoptera</taxon>
        <taxon>Endopterygota</taxon>
        <taxon>Lepidoptera</taxon>
        <taxon>Glossata</taxon>
        <taxon>Ditrysia</taxon>
        <taxon>Tineoidea</taxon>
        <taxon>Psychidae</taxon>
        <taxon>Oiketicinae</taxon>
        <taxon>Eumeta</taxon>
    </lineage>
</organism>